<dbReference type="Proteomes" id="UP001148629">
    <property type="component" value="Unassembled WGS sequence"/>
</dbReference>
<sequence>MDTSKIHVAVIGAGPAGLAAIKSLLEEGFQVTCFERRPDAGGLWAFSDNPQYTSVTKGTRAQLSKFLLPFSDYPVPDDFPRHPKAEDLVKYYQSYAAHYDLLERIVFNATVSSLNRSEDDTQWALQLEGEAKPRLFNKVIVASGSEVTPILPVIEGLELFEGKFLHSQAFKKAENFAGKNVLVIGQGNTACDSVVELSSHCSKVYWAHRRGVMVFPRMVNGQRFDAFASWKKTRMGFWVAKHLPSVHRLMFDSFFSWIVWKSWGKLDPQWRLDRNAYYATTISGMIVNDNLVPVLRAGKVTSTAGLRRVLGPRSVELDDGTVLEDIDAIVACTGYSNSLKVIDNIINYSRPQPDARPQPDLYQGIFPLGYTDSLACLNYIIIMDSASMARELAAMAVAQVWAGKSTLPSASVMESWVRKHQAWFAELCLSNPLPQYDGQIQAHAWLKFVNEMAGTGVYEHLGWTLKGIRFWVREPKLCSMMAGGVNTPHIYRVFETGKRKAWEGARDAIKHVNEQSKIDLSVKHKAYEVPKSEFNLEPTLLGLVFMYKSCYSLALIGLFRRLGDFRARIFRRTRPESAISNPQPGIRILLAKHDPLCRRTYCKYQGPGATRSEDIPRQAPKKFHPHTNPRGLKWATSPGCRSFNVRPFQSYLINQYHALQATAHCIKRRTTNGVRDIALSHALVGSFNVTMHGDLRTIVYSSAFVRLNKMTNRDEVQSGPKVVPELQRATVDEKGNHDEEKHSDSSDVDSNTGGLRGVEKMEAMTQTWTKPWLIAAYLLIWLVFFTDSLQQQISNSLLPYVVSSFGLHGLMSATGIVSNLVAGVSKLPLARIIDVIGRVQGLLIMLVCVVISLILMAVCNNVQTYAAAQVFFWTGMNGIGYVLNIFMADTTTLKNRMILFGFTSTPYISNTFAGPAAAQSFLDGSTWRWGYGAFTIIIPIILSPLIAIFTIQLNRAKERGLYVKEKSNRTLWESIKYWVIELDLAGMIIIVAGFSLLLLPFSLAGYQEHKWKEPSVIVMLVIGCICIIAFPFFEKYIAPKSFIPFELFKNRTVLAACLLGGNMWISFYCYKLQFSSYLQVVYNLSVSKAGYIVNIYNIVSCGWAIPVGILLRLTDRYKWLAMCMLPLQILMTGLMIKFRMPDTNVGYIIMCEVLGSIAGGTFVMIEQIAVMASVPHRDVAVGIALLSLVTSVGGAIGQSISGAIWTNLMPSKLAKYLPKELQANALAIYGDITQQLAYPVGTPERDAIIKAYGETQKVMLIASVVALAGPIAWILLMKNHRLSAREQTKGLLF</sequence>
<evidence type="ECO:0000313" key="2">
    <source>
        <dbReference type="Proteomes" id="UP001148629"/>
    </source>
</evidence>
<proteinExistence type="predicted"/>
<organism evidence="1 2">
    <name type="scientific">Fusarium decemcellulare</name>
    <dbReference type="NCBI Taxonomy" id="57161"/>
    <lineage>
        <taxon>Eukaryota</taxon>
        <taxon>Fungi</taxon>
        <taxon>Dikarya</taxon>
        <taxon>Ascomycota</taxon>
        <taxon>Pezizomycotina</taxon>
        <taxon>Sordariomycetes</taxon>
        <taxon>Hypocreomycetidae</taxon>
        <taxon>Hypocreales</taxon>
        <taxon>Nectriaceae</taxon>
        <taxon>Fusarium</taxon>
        <taxon>Fusarium decemcellulare species complex</taxon>
    </lineage>
</organism>
<protein>
    <submittedName>
        <fullName evidence="1">Uncharacterized protein</fullName>
    </submittedName>
</protein>
<name>A0ACC1RVX3_9HYPO</name>
<keyword evidence="2" id="KW-1185">Reference proteome</keyword>
<comment type="caution">
    <text evidence="1">The sequence shown here is derived from an EMBL/GenBank/DDBJ whole genome shotgun (WGS) entry which is preliminary data.</text>
</comment>
<accession>A0ACC1RVX3</accession>
<reference evidence="1" key="1">
    <citation type="submission" date="2022-08" db="EMBL/GenBank/DDBJ databases">
        <title>Genome Sequence of Fusarium decemcellulare.</title>
        <authorList>
            <person name="Buettner E."/>
        </authorList>
    </citation>
    <scope>NUCLEOTIDE SEQUENCE</scope>
    <source>
        <strain evidence="1">Babe19</strain>
    </source>
</reference>
<evidence type="ECO:0000313" key="1">
    <source>
        <dbReference type="EMBL" id="KAJ3526852.1"/>
    </source>
</evidence>
<dbReference type="EMBL" id="JANRMS010001657">
    <property type="protein sequence ID" value="KAJ3526852.1"/>
    <property type="molecule type" value="Genomic_DNA"/>
</dbReference>
<gene>
    <name evidence="1" type="ORF">NM208_g10991</name>
</gene>